<sequence length="92" mass="9699">MRNVNNLIIPIITLDIAPGNIPPVGETRSYPAGSGPTVAGSMATPTGGRNSAKLTKQHCHILDGYGGRQHEAKARTQGYDVRMESRASALVS</sequence>
<comment type="caution">
    <text evidence="2">The sequence shown here is derived from an EMBL/GenBank/DDBJ whole genome shotgun (WGS) entry which is preliminary data.</text>
</comment>
<accession>A0A5N6N4U3</accession>
<evidence type="ECO:0000313" key="2">
    <source>
        <dbReference type="EMBL" id="KAD4385305.1"/>
    </source>
</evidence>
<evidence type="ECO:0000313" key="3">
    <source>
        <dbReference type="Proteomes" id="UP000326396"/>
    </source>
</evidence>
<reference evidence="2 3" key="1">
    <citation type="submission" date="2019-05" db="EMBL/GenBank/DDBJ databases">
        <title>Mikania micrantha, genome provides insights into the molecular mechanism of rapid growth.</title>
        <authorList>
            <person name="Liu B."/>
        </authorList>
    </citation>
    <scope>NUCLEOTIDE SEQUENCE [LARGE SCALE GENOMIC DNA]</scope>
    <source>
        <strain evidence="2">NLD-2019</strain>
        <tissue evidence="2">Leaf</tissue>
    </source>
</reference>
<feature type="compositionally biased region" description="Polar residues" evidence="1">
    <location>
        <begin position="43"/>
        <end position="53"/>
    </location>
</feature>
<keyword evidence="3" id="KW-1185">Reference proteome</keyword>
<evidence type="ECO:0000256" key="1">
    <source>
        <dbReference type="SAM" id="MobiDB-lite"/>
    </source>
</evidence>
<dbReference type="EMBL" id="SZYD01000013">
    <property type="protein sequence ID" value="KAD4385305.1"/>
    <property type="molecule type" value="Genomic_DNA"/>
</dbReference>
<gene>
    <name evidence="2" type="ORF">E3N88_25473</name>
</gene>
<organism evidence="2 3">
    <name type="scientific">Mikania micrantha</name>
    <name type="common">bitter vine</name>
    <dbReference type="NCBI Taxonomy" id="192012"/>
    <lineage>
        <taxon>Eukaryota</taxon>
        <taxon>Viridiplantae</taxon>
        <taxon>Streptophyta</taxon>
        <taxon>Embryophyta</taxon>
        <taxon>Tracheophyta</taxon>
        <taxon>Spermatophyta</taxon>
        <taxon>Magnoliopsida</taxon>
        <taxon>eudicotyledons</taxon>
        <taxon>Gunneridae</taxon>
        <taxon>Pentapetalae</taxon>
        <taxon>asterids</taxon>
        <taxon>campanulids</taxon>
        <taxon>Asterales</taxon>
        <taxon>Asteraceae</taxon>
        <taxon>Asteroideae</taxon>
        <taxon>Heliantheae alliance</taxon>
        <taxon>Eupatorieae</taxon>
        <taxon>Mikania</taxon>
    </lineage>
</organism>
<dbReference type="AlphaFoldDB" id="A0A5N6N4U3"/>
<protein>
    <submittedName>
        <fullName evidence="2">Uncharacterized protein</fullName>
    </submittedName>
</protein>
<proteinExistence type="predicted"/>
<name>A0A5N6N4U3_9ASTR</name>
<dbReference type="Proteomes" id="UP000326396">
    <property type="component" value="Linkage Group LG3"/>
</dbReference>
<feature type="region of interest" description="Disordered" evidence="1">
    <location>
        <begin position="20"/>
        <end position="53"/>
    </location>
</feature>